<dbReference type="InterPro" id="IPR029044">
    <property type="entry name" value="Nucleotide-diphossugar_trans"/>
</dbReference>
<sequence length="757" mass="89748">MLFTIVIPYKDTNKKYTDNCMKSLDDQIFKDFEVLLVHQDSQHLEEILAPYTFNYRTINMGPHTNAGISRNKGIEEARGEYILFLDADDFLHPNALIYAKQIIDQEQLNVFKLKAKKTIVDRNTTLKEKKQALYQHDTLDNLSHVLKKLNVDANENEVMQMLFEENVVSAHYHEIAKEKFFKKISYQLKSHGFVVQKKYLLNNQIQFDESAPLYSDIPFVMKIYQDAFSILETSICLYYKLIHNDPINFPSLSQEEQDHRFEEMFRTLSKSIEQCDDLALVKQVKLEAISQYLYKVVKSPVFKEGIQRLTPIYQSCQTILNAESNPIKLKKRHLKEINAIKVGNYHKAYRLSKKRVLYYNLYQGIKPKKKRARQRIVQQLFFSRLPIKPNTIVYESFLGRNYSDSPKAIFKYLLEHEPNQWKHVWILNDKEMVANEEEFQHKNVKVIKRFSWSYFYYVTVAKYFVLNMRQPKSLYKKDEQIILSTWHGTPLKKLVFDMDNVVSANPDYKKEFYLQSRKWDYLIAANPYSEKIFESAFMYPKEKILTYGYPRNDILKNFTEADKVKIKSKLGIPADKKVILYAPTWRDDEFHKAGQYKFNLTLDLNLLKEKLGEEYVIILRMHYFISDNIDLTGFEGFAFDYSKYNDINDLYISSDILITDYSSVFFDFANLRQPILFFTYDIDKYKDVLRGFYIDVEKDLPGPLLYTSEEVLHSIQNIESVKDAYKEKYDVFHERFCSLEDGKASERVVKEVFTRNH</sequence>
<evidence type="ECO:0000256" key="6">
    <source>
        <dbReference type="ARBA" id="ARBA00023136"/>
    </source>
</evidence>
<dbReference type="PANTHER" id="PTHR37316">
    <property type="entry name" value="TEICHOIC ACID GLYCEROL-PHOSPHATE PRIMASE"/>
    <property type="match status" value="1"/>
</dbReference>
<dbReference type="CDD" id="cd00761">
    <property type="entry name" value="Glyco_tranf_GTA_type"/>
    <property type="match status" value="1"/>
</dbReference>
<reference evidence="8 9" key="1">
    <citation type="submission" date="2020-08" db="EMBL/GenBank/DDBJ databases">
        <title>Functional genomics of gut bacteria from endangered species of beetles.</title>
        <authorList>
            <person name="Carlos-Shanley C."/>
        </authorList>
    </citation>
    <scope>NUCLEOTIDE SEQUENCE [LARGE SCALE GENOMIC DNA]</scope>
    <source>
        <strain evidence="8 9">S00152</strain>
    </source>
</reference>
<dbReference type="InterPro" id="IPR043148">
    <property type="entry name" value="TagF_C"/>
</dbReference>
<keyword evidence="6" id="KW-0472">Membrane</keyword>
<protein>
    <submittedName>
        <fullName evidence="8">CDP-glycerol glycerophosphotransferase</fullName>
        <ecNumber evidence="8">2.7.8.12</ecNumber>
    </submittedName>
</protein>
<evidence type="ECO:0000256" key="4">
    <source>
        <dbReference type="ARBA" id="ARBA00022679"/>
    </source>
</evidence>
<evidence type="ECO:0000313" key="9">
    <source>
        <dbReference type="Proteomes" id="UP000517315"/>
    </source>
</evidence>
<dbReference type="Gene3D" id="3.40.50.12580">
    <property type="match status" value="1"/>
</dbReference>
<evidence type="ECO:0000259" key="7">
    <source>
        <dbReference type="Pfam" id="PF00535"/>
    </source>
</evidence>
<evidence type="ECO:0000256" key="5">
    <source>
        <dbReference type="ARBA" id="ARBA00022944"/>
    </source>
</evidence>
<evidence type="ECO:0000256" key="3">
    <source>
        <dbReference type="ARBA" id="ARBA00022475"/>
    </source>
</evidence>
<dbReference type="EC" id="2.7.8.12" evidence="8"/>
<dbReference type="Pfam" id="PF00535">
    <property type="entry name" value="Glycos_transf_2"/>
    <property type="match status" value="1"/>
</dbReference>
<dbReference type="RefSeq" id="WP_099496756.1">
    <property type="nucleotide sequence ID" value="NZ_JACJIG010000001.1"/>
</dbReference>
<dbReference type="Gene3D" id="3.40.50.11820">
    <property type="match status" value="1"/>
</dbReference>
<keyword evidence="4 8" id="KW-0808">Transferase</keyword>
<dbReference type="InterPro" id="IPR043149">
    <property type="entry name" value="TagF_N"/>
</dbReference>
<dbReference type="Pfam" id="PF04464">
    <property type="entry name" value="Glyphos_transf"/>
    <property type="match status" value="1"/>
</dbReference>
<organism evidence="8 9">
    <name type="scientific">Bacillus aerius</name>
    <dbReference type="NCBI Taxonomy" id="293388"/>
    <lineage>
        <taxon>Bacteria</taxon>
        <taxon>Bacillati</taxon>
        <taxon>Bacillota</taxon>
        <taxon>Bacilli</taxon>
        <taxon>Bacillales</taxon>
        <taxon>Bacillaceae</taxon>
        <taxon>Bacillus</taxon>
    </lineage>
</organism>
<dbReference type="SUPFAM" id="SSF53448">
    <property type="entry name" value="Nucleotide-diphospho-sugar transferases"/>
    <property type="match status" value="1"/>
</dbReference>
<evidence type="ECO:0000256" key="1">
    <source>
        <dbReference type="ARBA" id="ARBA00004202"/>
    </source>
</evidence>
<dbReference type="InterPro" id="IPR001173">
    <property type="entry name" value="Glyco_trans_2-like"/>
</dbReference>
<dbReference type="Gene3D" id="3.90.550.10">
    <property type="entry name" value="Spore Coat Polysaccharide Biosynthesis Protein SpsA, Chain A"/>
    <property type="match status" value="1"/>
</dbReference>
<keyword evidence="9" id="KW-1185">Reference proteome</keyword>
<name>A0ABR6AYN7_9BACI</name>
<comment type="subcellular location">
    <subcellularLocation>
        <location evidence="1">Cell membrane</location>
        <topology evidence="1">Peripheral membrane protein</topology>
    </subcellularLocation>
</comment>
<dbReference type="InterPro" id="IPR051612">
    <property type="entry name" value="Teichoic_Acid_Biosynth"/>
</dbReference>
<gene>
    <name evidence="8" type="ORF">HNP39_000705</name>
</gene>
<comment type="caution">
    <text evidence="8">The sequence shown here is derived from an EMBL/GenBank/DDBJ whole genome shotgun (WGS) entry which is preliminary data.</text>
</comment>
<keyword evidence="5" id="KW-0777">Teichoic acid biosynthesis</keyword>
<proteinExistence type="inferred from homology"/>
<dbReference type="SUPFAM" id="SSF53756">
    <property type="entry name" value="UDP-Glycosyltransferase/glycogen phosphorylase"/>
    <property type="match status" value="1"/>
</dbReference>
<dbReference type="Proteomes" id="UP000517315">
    <property type="component" value="Unassembled WGS sequence"/>
</dbReference>
<comment type="similarity">
    <text evidence="2">Belongs to the CDP-glycerol glycerophosphotransferase family.</text>
</comment>
<feature type="domain" description="Glycosyltransferase 2-like" evidence="7">
    <location>
        <begin position="4"/>
        <end position="124"/>
    </location>
</feature>
<dbReference type="EMBL" id="JACJIG010000001">
    <property type="protein sequence ID" value="MBA8916993.1"/>
    <property type="molecule type" value="Genomic_DNA"/>
</dbReference>
<dbReference type="InterPro" id="IPR007554">
    <property type="entry name" value="Glycerophosphate_synth"/>
</dbReference>
<evidence type="ECO:0000256" key="2">
    <source>
        <dbReference type="ARBA" id="ARBA00010488"/>
    </source>
</evidence>
<keyword evidence="3" id="KW-1003">Cell membrane</keyword>
<dbReference type="PANTHER" id="PTHR37316:SF3">
    <property type="entry name" value="TEICHOIC ACID GLYCEROL-PHOSPHATE TRANSFERASE"/>
    <property type="match status" value="1"/>
</dbReference>
<dbReference type="GO" id="GO:0047355">
    <property type="term" value="F:CDP-glycerol glycerophosphotransferase activity"/>
    <property type="evidence" value="ECO:0007669"/>
    <property type="project" value="UniProtKB-EC"/>
</dbReference>
<accession>A0ABR6AYN7</accession>
<evidence type="ECO:0000313" key="8">
    <source>
        <dbReference type="EMBL" id="MBA8916993.1"/>
    </source>
</evidence>